<evidence type="ECO:0000256" key="5">
    <source>
        <dbReference type="ARBA" id="ARBA00023136"/>
    </source>
</evidence>
<dbReference type="InterPro" id="IPR022791">
    <property type="entry name" value="L-PG_synthase/AglD"/>
</dbReference>
<proteinExistence type="predicted"/>
<dbReference type="AlphaFoldDB" id="B3T9V3"/>
<name>B3T9V3_9ZZZZ</name>
<dbReference type="PANTHER" id="PTHR39087:SF2">
    <property type="entry name" value="UPF0104 MEMBRANE PROTEIN MJ1595"/>
    <property type="match status" value="1"/>
</dbReference>
<feature type="transmembrane region" description="Helical" evidence="6">
    <location>
        <begin position="179"/>
        <end position="200"/>
    </location>
</feature>
<dbReference type="EMBL" id="EU016649">
    <property type="protein sequence ID" value="ABZ09362.1"/>
    <property type="molecule type" value="Genomic_DNA"/>
</dbReference>
<evidence type="ECO:0000256" key="3">
    <source>
        <dbReference type="ARBA" id="ARBA00022692"/>
    </source>
</evidence>
<organism evidence="7">
    <name type="scientific">uncultured marine microorganism HF4000_APKG7H23</name>
    <dbReference type="NCBI Taxonomy" id="455551"/>
    <lineage>
        <taxon>unclassified sequences</taxon>
        <taxon>environmental samples</taxon>
    </lineage>
</organism>
<sequence>MGVRLLLKICLTWVWAAETLREGAVISKTVLTQGGMALFGIVLGLFLGKLAISGVELGKVAEAIDGWSMAVVPAAVLVVLLSSYLRGVRWSLLWTERRVSALRLMVVENAALGLNNISPVRFLDEGVELGILTLRDRLPGSSVVATMMMCRIQDLAVTLVFIAMAVAILPELWSFTPVLAATVLFLGGWLVVLVTFDRVVRRFPLLQRIPGLLNFEAAVSALWKQKSRLVVTLSMTLAYWLLLGPVGMLVAQGTQVHLPFHVLLVTVLGALMFSTALPGLPGAVGTFEFAVVTMLGLWDIPKDQALSFAIVLHAVLFLPMTVFTVVVLPREGLGSIRALRGILRHRQTTAAGPPSP</sequence>
<feature type="transmembrane region" description="Helical" evidence="6">
    <location>
        <begin position="67"/>
        <end position="88"/>
    </location>
</feature>
<comment type="subcellular location">
    <subcellularLocation>
        <location evidence="1">Cell membrane</location>
        <topology evidence="1">Multi-pass membrane protein</topology>
    </subcellularLocation>
</comment>
<evidence type="ECO:0000256" key="6">
    <source>
        <dbReference type="SAM" id="Phobius"/>
    </source>
</evidence>
<feature type="transmembrane region" description="Helical" evidence="6">
    <location>
        <begin position="256"/>
        <end position="273"/>
    </location>
</feature>
<dbReference type="GO" id="GO:0005886">
    <property type="term" value="C:plasma membrane"/>
    <property type="evidence" value="ECO:0007669"/>
    <property type="project" value="UniProtKB-SubCell"/>
</dbReference>
<protein>
    <submittedName>
        <fullName evidence="7">Uncharacterized protein family (UPF0104)</fullName>
    </submittedName>
</protein>
<feature type="transmembrane region" description="Helical" evidence="6">
    <location>
        <begin position="36"/>
        <end position="55"/>
    </location>
</feature>
<keyword evidence="4 6" id="KW-1133">Transmembrane helix</keyword>
<keyword evidence="2" id="KW-1003">Cell membrane</keyword>
<evidence type="ECO:0000256" key="1">
    <source>
        <dbReference type="ARBA" id="ARBA00004651"/>
    </source>
</evidence>
<evidence type="ECO:0000256" key="2">
    <source>
        <dbReference type="ARBA" id="ARBA00022475"/>
    </source>
</evidence>
<accession>B3T9V3</accession>
<feature type="transmembrane region" description="Helical" evidence="6">
    <location>
        <begin position="155"/>
        <end position="173"/>
    </location>
</feature>
<feature type="transmembrane region" description="Helical" evidence="6">
    <location>
        <begin position="229"/>
        <end position="250"/>
    </location>
</feature>
<dbReference type="Pfam" id="PF03706">
    <property type="entry name" value="LPG_synthase_TM"/>
    <property type="match status" value="1"/>
</dbReference>
<reference evidence="7" key="1">
    <citation type="journal article" date="2008" name="ISME J.">
        <title>Genomic patterns of recombination, clonal divergence and environment in marine microbial populations.</title>
        <authorList>
            <person name="Konstantinidis K.T."/>
            <person name="Delong E.F."/>
        </authorList>
    </citation>
    <scope>NUCLEOTIDE SEQUENCE</scope>
</reference>
<dbReference type="PANTHER" id="PTHR39087">
    <property type="entry name" value="UPF0104 MEMBRANE PROTEIN MJ1595"/>
    <property type="match status" value="1"/>
</dbReference>
<evidence type="ECO:0000256" key="4">
    <source>
        <dbReference type="ARBA" id="ARBA00022989"/>
    </source>
</evidence>
<evidence type="ECO:0000313" key="7">
    <source>
        <dbReference type="EMBL" id="ABZ09362.1"/>
    </source>
</evidence>
<feature type="transmembrane region" description="Helical" evidence="6">
    <location>
        <begin position="306"/>
        <end position="328"/>
    </location>
</feature>
<keyword evidence="5 6" id="KW-0472">Membrane</keyword>
<gene>
    <name evidence="7" type="ORF">ALOHA_HF4000APKG7H23ctg3g27</name>
</gene>
<keyword evidence="3 6" id="KW-0812">Transmembrane</keyword>